<evidence type="ECO:0000256" key="9">
    <source>
        <dbReference type="SAM" id="Phobius"/>
    </source>
</evidence>
<dbReference type="Pfam" id="PF08100">
    <property type="entry name" value="Dimerisation"/>
    <property type="match status" value="1"/>
</dbReference>
<dbReference type="InterPro" id="IPR030184">
    <property type="entry name" value="WAT1-related"/>
</dbReference>
<dbReference type="Pfam" id="PF00892">
    <property type="entry name" value="EamA"/>
    <property type="match status" value="1"/>
</dbReference>
<dbReference type="InterPro" id="IPR012967">
    <property type="entry name" value="COMT_dimerisation"/>
</dbReference>
<accession>A0A0D3GU58</accession>
<evidence type="ECO:0000259" key="11">
    <source>
        <dbReference type="Pfam" id="PF00892"/>
    </source>
</evidence>
<evidence type="ECO:0000256" key="5">
    <source>
        <dbReference type="ARBA" id="ARBA00022691"/>
    </source>
</evidence>
<comment type="subcellular location">
    <subcellularLocation>
        <location evidence="1">Membrane</location>
        <topology evidence="1">Multi-pass membrane protein</topology>
    </subcellularLocation>
</comment>
<dbReference type="GO" id="GO:0022857">
    <property type="term" value="F:transmembrane transporter activity"/>
    <property type="evidence" value="ECO:0007669"/>
    <property type="project" value="InterPro"/>
</dbReference>
<dbReference type="eggNOG" id="KOG3178">
    <property type="taxonomic scope" value="Eukaryota"/>
</dbReference>
<dbReference type="InterPro" id="IPR016461">
    <property type="entry name" value="COMT-like"/>
</dbReference>
<feature type="transmembrane region" description="Helical" evidence="9">
    <location>
        <begin position="301"/>
        <end position="320"/>
    </location>
</feature>
<dbReference type="Pfam" id="PF00891">
    <property type="entry name" value="Methyltransf_2"/>
    <property type="match status" value="1"/>
</dbReference>
<dbReference type="Proteomes" id="UP000026960">
    <property type="component" value="Chromosome 7"/>
</dbReference>
<dbReference type="AlphaFoldDB" id="A0A0D3GU58"/>
<evidence type="ECO:0000256" key="7">
    <source>
        <dbReference type="ARBA" id="ARBA00022989"/>
    </source>
</evidence>
<protein>
    <recommendedName>
        <fullName evidence="15">EamA domain-containing protein</fullName>
    </recommendedName>
</protein>
<sequence>MDMPNEPRDQGEVRVAPKTTTAREVAMLPLSMLLVQLITVGALLLSKLALNDGMSPFVIIVYRNLIASAVVAPLAVIFERDVLAMGLYFYGLRTTSATYSSIFMNLIPIATFLMAIVLRAEKLALGNWSGKLMLLGVLLCVGGTMVVNLVKGKMLHIWPTNLLKSHTQAPANPTGPRHDMVVGILWLCGSCLSYAIYFIVQARLVKVFPSTYLMTVLTSLLGSLQAFVVGVFLVHDRSEWRLKWDLQLLTVIYSGVFNTGLAFLLITWVIRRSGPIYPSMFNSLSLILTMVLDSLLLGTNIYLGSILGTVLVVLGLYAFLWGKGKELKLAATVAAQKEQQGGVILNTQKIQGYAELHNCGLAHLKSSALRCAVGLGIPNAIDRCGGVATISDIITQTGLHATKLTYLRRLMRVLTVCGIFDQSSSSSAVGEIQTVYKLNPTMTTRPRCCSSSHAPDTTVSTFFNLDAWFRDPAATTPFEMAHGMSPWSLTNDAMSHACVADSNLVMEIVLKEAHGIFHGLSSLIDVGGGHPHITCSVLDLEQVISKAPTSQLVKYIVGDMFEFIPTADAILLKAVLNSWDDDSCIKILQQCKRAIPTRQAGGKILILNVVIGHGTPDNTTKEAQVLTDMYMMRGSGFEREEKEWESVFLRAGLSDYNIMPIIGPVSIIEVLP</sequence>
<dbReference type="InterPro" id="IPR036390">
    <property type="entry name" value="WH_DNA-bd_sf"/>
</dbReference>
<evidence type="ECO:0000256" key="1">
    <source>
        <dbReference type="ARBA" id="ARBA00004141"/>
    </source>
</evidence>
<feature type="transmembrane region" description="Helical" evidence="9">
    <location>
        <begin position="26"/>
        <end position="45"/>
    </location>
</feature>
<evidence type="ECO:0000256" key="8">
    <source>
        <dbReference type="ARBA" id="ARBA00023136"/>
    </source>
</evidence>
<keyword evidence="3" id="KW-0489">Methyltransferase</keyword>
<dbReference type="Gene3D" id="3.40.50.150">
    <property type="entry name" value="Vaccinia Virus protein VP39"/>
    <property type="match status" value="1"/>
</dbReference>
<dbReference type="EnsemblPlants" id="OBART07G23990.1">
    <property type="protein sequence ID" value="OBART07G23990.1"/>
    <property type="gene ID" value="OBART07G23990"/>
</dbReference>
<evidence type="ECO:0000256" key="4">
    <source>
        <dbReference type="ARBA" id="ARBA00022679"/>
    </source>
</evidence>
<feature type="transmembrane region" description="Helical" evidence="9">
    <location>
        <begin position="57"/>
        <end position="78"/>
    </location>
</feature>
<dbReference type="PANTHER" id="PTHR31218">
    <property type="entry name" value="WAT1-RELATED PROTEIN"/>
    <property type="match status" value="1"/>
</dbReference>
<dbReference type="SUPFAM" id="SSF53335">
    <property type="entry name" value="S-adenosyl-L-methionine-dependent methyltransferases"/>
    <property type="match status" value="1"/>
</dbReference>
<feature type="transmembrane region" description="Helical" evidence="9">
    <location>
        <begin position="212"/>
        <end position="234"/>
    </location>
</feature>
<dbReference type="Gene3D" id="1.10.10.10">
    <property type="entry name" value="Winged helix-like DNA-binding domain superfamily/Winged helix DNA-binding domain"/>
    <property type="match status" value="1"/>
</dbReference>
<dbReference type="GO" id="GO:0032259">
    <property type="term" value="P:methylation"/>
    <property type="evidence" value="ECO:0007669"/>
    <property type="project" value="UniProtKB-KW"/>
</dbReference>
<dbReference type="GO" id="GO:0046983">
    <property type="term" value="F:protein dimerization activity"/>
    <property type="evidence" value="ECO:0007669"/>
    <property type="project" value="InterPro"/>
</dbReference>
<feature type="transmembrane region" description="Helical" evidence="9">
    <location>
        <begin position="276"/>
        <end position="295"/>
    </location>
</feature>
<evidence type="ECO:0000256" key="2">
    <source>
        <dbReference type="ARBA" id="ARBA00007635"/>
    </source>
</evidence>
<evidence type="ECO:0000313" key="14">
    <source>
        <dbReference type="Proteomes" id="UP000026960"/>
    </source>
</evidence>
<dbReference type="InterPro" id="IPR036388">
    <property type="entry name" value="WH-like_DNA-bd_sf"/>
</dbReference>
<feature type="transmembrane region" description="Helical" evidence="9">
    <location>
        <begin position="98"/>
        <end position="120"/>
    </location>
</feature>
<dbReference type="Gramene" id="OBART07G23990.1">
    <property type="protein sequence ID" value="OBART07G23990.1"/>
    <property type="gene ID" value="OBART07G23990"/>
</dbReference>
<keyword evidence="7 9" id="KW-1133">Transmembrane helix</keyword>
<keyword evidence="8 9" id="KW-0472">Membrane</keyword>
<evidence type="ECO:0000259" key="10">
    <source>
        <dbReference type="Pfam" id="PF00891"/>
    </source>
</evidence>
<evidence type="ECO:0008006" key="15">
    <source>
        <dbReference type="Google" id="ProtNLM"/>
    </source>
</evidence>
<reference evidence="13" key="2">
    <citation type="submission" date="2015-03" db="UniProtKB">
        <authorList>
            <consortium name="EnsemblPlants"/>
        </authorList>
    </citation>
    <scope>IDENTIFICATION</scope>
</reference>
<feature type="transmembrane region" description="Helical" evidence="9">
    <location>
        <begin position="180"/>
        <end position="200"/>
    </location>
</feature>
<dbReference type="InterPro" id="IPR029063">
    <property type="entry name" value="SAM-dependent_MTases_sf"/>
</dbReference>
<dbReference type="InterPro" id="IPR001077">
    <property type="entry name" value="COMT_C"/>
</dbReference>
<evidence type="ECO:0000256" key="3">
    <source>
        <dbReference type="ARBA" id="ARBA00022603"/>
    </source>
</evidence>
<organism evidence="13">
    <name type="scientific">Oryza barthii</name>
    <dbReference type="NCBI Taxonomy" id="65489"/>
    <lineage>
        <taxon>Eukaryota</taxon>
        <taxon>Viridiplantae</taxon>
        <taxon>Streptophyta</taxon>
        <taxon>Embryophyta</taxon>
        <taxon>Tracheophyta</taxon>
        <taxon>Spermatophyta</taxon>
        <taxon>Magnoliopsida</taxon>
        <taxon>Liliopsida</taxon>
        <taxon>Poales</taxon>
        <taxon>Poaceae</taxon>
        <taxon>BOP clade</taxon>
        <taxon>Oryzoideae</taxon>
        <taxon>Oryzeae</taxon>
        <taxon>Oryzinae</taxon>
        <taxon>Oryza</taxon>
    </lineage>
</organism>
<dbReference type="InterPro" id="IPR037185">
    <property type="entry name" value="EmrE-like"/>
</dbReference>
<proteinExistence type="inferred from homology"/>
<dbReference type="GO" id="GO:0008171">
    <property type="term" value="F:O-methyltransferase activity"/>
    <property type="evidence" value="ECO:0007669"/>
    <property type="project" value="InterPro"/>
</dbReference>
<name>A0A0D3GU58_9ORYZ</name>
<keyword evidence="4" id="KW-0808">Transferase</keyword>
<keyword evidence="5" id="KW-0949">S-adenosyl-L-methionine</keyword>
<feature type="domain" description="EamA" evidence="11">
    <location>
        <begin position="183"/>
        <end position="319"/>
    </location>
</feature>
<feature type="transmembrane region" description="Helical" evidence="9">
    <location>
        <begin position="132"/>
        <end position="150"/>
    </location>
</feature>
<dbReference type="SUPFAM" id="SSF103481">
    <property type="entry name" value="Multidrug resistance efflux transporter EmrE"/>
    <property type="match status" value="2"/>
</dbReference>
<evidence type="ECO:0000259" key="12">
    <source>
        <dbReference type="Pfam" id="PF08100"/>
    </source>
</evidence>
<dbReference type="HOGENOM" id="CLU_030688_0_0_1"/>
<feature type="domain" description="O-methyltransferase C-terminal" evidence="10">
    <location>
        <begin position="463"/>
        <end position="653"/>
    </location>
</feature>
<evidence type="ECO:0000256" key="6">
    <source>
        <dbReference type="ARBA" id="ARBA00022692"/>
    </source>
</evidence>
<feature type="transmembrane region" description="Helical" evidence="9">
    <location>
        <begin position="246"/>
        <end position="269"/>
    </location>
</feature>
<feature type="domain" description="O-methyltransferase dimerisation" evidence="12">
    <location>
        <begin position="363"/>
        <end position="440"/>
    </location>
</feature>
<dbReference type="PROSITE" id="PS51683">
    <property type="entry name" value="SAM_OMT_II"/>
    <property type="match status" value="1"/>
</dbReference>
<dbReference type="PaxDb" id="65489-OBART07G23990.1"/>
<keyword evidence="14" id="KW-1185">Reference proteome</keyword>
<comment type="similarity">
    <text evidence="2">Belongs to the drug/metabolite transporter (DMT) superfamily. Plant drug/metabolite exporter (P-DME) (TC 2.A.7.4) family.</text>
</comment>
<reference evidence="13" key="1">
    <citation type="journal article" date="2009" name="Rice">
        <title>De Novo Next Generation Sequencing of Plant Genomes.</title>
        <authorList>
            <person name="Rounsley S."/>
            <person name="Marri P.R."/>
            <person name="Yu Y."/>
            <person name="He R."/>
            <person name="Sisneros N."/>
            <person name="Goicoechea J.L."/>
            <person name="Lee S.J."/>
            <person name="Angelova A."/>
            <person name="Kudrna D."/>
            <person name="Luo M."/>
            <person name="Affourtit J."/>
            <person name="Desany B."/>
            <person name="Knight J."/>
            <person name="Niazi F."/>
            <person name="Egholm M."/>
            <person name="Wing R.A."/>
        </authorList>
    </citation>
    <scope>NUCLEOTIDE SEQUENCE [LARGE SCALE GENOMIC DNA]</scope>
    <source>
        <strain evidence="13">cv. IRGC 105608</strain>
    </source>
</reference>
<evidence type="ECO:0000313" key="13">
    <source>
        <dbReference type="EnsemblPlants" id="OBART07G23990.1"/>
    </source>
</evidence>
<dbReference type="SUPFAM" id="SSF46785">
    <property type="entry name" value="Winged helix' DNA-binding domain"/>
    <property type="match status" value="1"/>
</dbReference>
<dbReference type="GO" id="GO:0016020">
    <property type="term" value="C:membrane"/>
    <property type="evidence" value="ECO:0007669"/>
    <property type="project" value="UniProtKB-SubCell"/>
</dbReference>
<keyword evidence="6 9" id="KW-0812">Transmembrane</keyword>
<dbReference type="InterPro" id="IPR000620">
    <property type="entry name" value="EamA_dom"/>
</dbReference>